<dbReference type="AlphaFoldDB" id="A0A919WL49"/>
<sequence>MMNSNIFLSVIEEVIVKKTEIVVSNGVKIPNNNGLKFPQNNGQWFQNYIMMEWRNDGQDWGIFYDERTISKRLVNQSYS</sequence>
<reference evidence="1" key="1">
    <citation type="submission" date="2021-03" db="EMBL/GenBank/DDBJ databases">
        <title>Antimicrobial resistance genes in bacteria isolated from Japanese honey, and their potential for conferring macrolide and lincosamide resistance in the American foulbrood pathogen Paenibacillus larvae.</title>
        <authorList>
            <person name="Okamoto M."/>
            <person name="Kumagai M."/>
            <person name="Kanamori H."/>
            <person name="Takamatsu D."/>
        </authorList>
    </citation>
    <scope>NUCLEOTIDE SEQUENCE</scope>
    <source>
        <strain evidence="1">J27TS8</strain>
    </source>
</reference>
<name>A0A919WL49_9BACI</name>
<keyword evidence="2" id="KW-1185">Reference proteome</keyword>
<protein>
    <submittedName>
        <fullName evidence="1">Uncharacterized protein</fullName>
    </submittedName>
</protein>
<proteinExistence type="predicted"/>
<dbReference type="Proteomes" id="UP000682111">
    <property type="component" value="Unassembled WGS sequence"/>
</dbReference>
<dbReference type="EMBL" id="BORC01000010">
    <property type="protein sequence ID" value="GIN64108.1"/>
    <property type="molecule type" value="Genomic_DNA"/>
</dbReference>
<accession>A0A919WL49</accession>
<evidence type="ECO:0000313" key="2">
    <source>
        <dbReference type="Proteomes" id="UP000682111"/>
    </source>
</evidence>
<organism evidence="1 2">
    <name type="scientific">Robertmurraya siralis</name>
    <dbReference type="NCBI Taxonomy" id="77777"/>
    <lineage>
        <taxon>Bacteria</taxon>
        <taxon>Bacillati</taxon>
        <taxon>Bacillota</taxon>
        <taxon>Bacilli</taxon>
        <taxon>Bacillales</taxon>
        <taxon>Bacillaceae</taxon>
        <taxon>Robertmurraya</taxon>
    </lineage>
</organism>
<dbReference type="RefSeq" id="WP_212934398.1">
    <property type="nucleotide sequence ID" value="NZ_BORC01000010.1"/>
</dbReference>
<comment type="caution">
    <text evidence="1">The sequence shown here is derived from an EMBL/GenBank/DDBJ whole genome shotgun (WGS) entry which is preliminary data.</text>
</comment>
<gene>
    <name evidence="1" type="ORF">J27TS8_41010</name>
</gene>
<evidence type="ECO:0000313" key="1">
    <source>
        <dbReference type="EMBL" id="GIN64108.1"/>
    </source>
</evidence>